<dbReference type="InterPro" id="IPR039426">
    <property type="entry name" value="TonB-dep_rcpt-like"/>
</dbReference>
<dbReference type="Pfam" id="PF00593">
    <property type="entry name" value="TonB_dep_Rec_b-barrel"/>
    <property type="match status" value="1"/>
</dbReference>
<name>A0A2Z7C9J1_9LAMI</name>
<dbReference type="PROSITE" id="PS52016">
    <property type="entry name" value="TONB_DEPENDENT_REC_3"/>
    <property type="match status" value="1"/>
</dbReference>
<keyword evidence="2" id="KW-0813">Transport</keyword>
<sequence>MVLEQFAGMAASMPDPVLITGSCHARTGHMSLTQSCKPTTSTAVDGTPRRWEQVEGQWPPSAANSRINTEGVAMKFGVSKLSSSVRLALSLGAAIAVGTTTTAFAQDAGSQQNSSSQQGSSQQNPQTMQTVVVTGSLIRRVDTETASPVVTIDRAQIQATGKPTLGDLIQELPAMTGGNVNPQVNNGGGTGSSSINLRGLGSQRTLILINGQRLLSGDPNAIPADAIERIDVLTVGASSVYGSDAIGGAVNFILRKDYQGATFTANVGQSDHNDGDQSGYTFTFGQTTDKASIMAGISYQKQDGIEASARNFSKNALSLTSSGHVIVGGSSSTPVGYIQIPGVIDNANGTTSFQPGSLAEQFGCGTIALNAGGNATVPTTANYHCYGNADKYNYASVNLIMTPQERTGGFLNGEYHLTDHVTAYLDAVYQKTSANFQLAPAVYGTDTSGATLDAGNAFNVFAPGQQAYNASSGLTFRSRLTGLGNRLAYTGRQDAQVNTGFKGDFDIADRNWQWNVGLNYGHQSIVTTTAGLVDQNELYTSSSTLNADGTATCPSGVSAVACQFNPFDINSASSIAAEKAAEAVATSNTYLQEKTWHADINGELFDLPAGSVQLAVGAQYRTDHETVNPDTELLLDPSTGSCTLGSQCVAGLAGGYNVKELYAESYIPVLANLPGIQSLSVDIGDRYSRFSSFGSTNNFKFQVEWKPFNDLLVRGTMADVFRAPTIDELYSSGSDAPYLTSDPCNGYTGQANLAAACQYVPTDGSFVNKSITSATQISTITEGATVAGFPIKPETGRSFDLGLVYSPSWAPGLSSTLDFWHIYLDNTIASIGAQAVLNLCATGETVYCQYIKRISSGPNAGQIGLGFIEPTGNLGSLSTGGVDWSLRYRLPQFSFGKITLGVDATYLKYFNQQAGGVEYKDAGQFLTYGSDAQAACPTNAGVCLFPRWRAQGFVEWQKGNFDAEWRPRYIGTYTMQDSYGGVEGPLFHKGSTIYHDISFGYNMPVINSRVDVGVNNAFDKQPPMLYANNTLNSNTDPSDFDLIGRYYWARFTVKF</sequence>
<evidence type="ECO:0008006" key="12">
    <source>
        <dbReference type="Google" id="ProtNLM"/>
    </source>
</evidence>
<keyword evidence="6" id="KW-0998">Cell outer membrane</keyword>
<feature type="region of interest" description="Disordered" evidence="7">
    <location>
        <begin position="107"/>
        <end position="127"/>
    </location>
</feature>
<dbReference type="SUPFAM" id="SSF56935">
    <property type="entry name" value="Porins"/>
    <property type="match status" value="1"/>
</dbReference>
<evidence type="ECO:0000256" key="6">
    <source>
        <dbReference type="ARBA" id="ARBA00023237"/>
    </source>
</evidence>
<evidence type="ECO:0000259" key="9">
    <source>
        <dbReference type="Pfam" id="PF07715"/>
    </source>
</evidence>
<accession>A0A2Z7C9J1</accession>
<keyword evidence="11" id="KW-1185">Reference proteome</keyword>
<dbReference type="InterPro" id="IPR000531">
    <property type="entry name" value="Beta-barrel_TonB"/>
</dbReference>
<evidence type="ECO:0000256" key="7">
    <source>
        <dbReference type="SAM" id="MobiDB-lite"/>
    </source>
</evidence>
<organism evidence="10 11">
    <name type="scientific">Dorcoceras hygrometricum</name>
    <dbReference type="NCBI Taxonomy" id="472368"/>
    <lineage>
        <taxon>Eukaryota</taxon>
        <taxon>Viridiplantae</taxon>
        <taxon>Streptophyta</taxon>
        <taxon>Embryophyta</taxon>
        <taxon>Tracheophyta</taxon>
        <taxon>Spermatophyta</taxon>
        <taxon>Magnoliopsida</taxon>
        <taxon>eudicotyledons</taxon>
        <taxon>Gunneridae</taxon>
        <taxon>Pentapetalae</taxon>
        <taxon>asterids</taxon>
        <taxon>lamiids</taxon>
        <taxon>Lamiales</taxon>
        <taxon>Gesneriaceae</taxon>
        <taxon>Didymocarpoideae</taxon>
        <taxon>Trichosporeae</taxon>
        <taxon>Loxocarpinae</taxon>
        <taxon>Dorcoceras</taxon>
    </lineage>
</organism>
<dbReference type="PANTHER" id="PTHR47234">
    <property type="match status" value="1"/>
</dbReference>
<dbReference type="InterPro" id="IPR036942">
    <property type="entry name" value="Beta-barrel_TonB_sf"/>
</dbReference>
<dbReference type="PANTHER" id="PTHR47234:SF2">
    <property type="entry name" value="TONB-DEPENDENT RECEPTOR"/>
    <property type="match status" value="1"/>
</dbReference>
<evidence type="ECO:0000256" key="1">
    <source>
        <dbReference type="ARBA" id="ARBA00004571"/>
    </source>
</evidence>
<dbReference type="EMBL" id="KQ998100">
    <property type="protein sequence ID" value="KZV43546.1"/>
    <property type="molecule type" value="Genomic_DNA"/>
</dbReference>
<comment type="subcellular location">
    <subcellularLocation>
        <location evidence="1">Cell outer membrane</location>
        <topology evidence="1">Multi-pass membrane protein</topology>
    </subcellularLocation>
</comment>
<reference evidence="10 11" key="1">
    <citation type="journal article" date="2015" name="Proc. Natl. Acad. Sci. U.S.A.">
        <title>The resurrection genome of Boea hygrometrica: A blueprint for survival of dehydration.</title>
        <authorList>
            <person name="Xiao L."/>
            <person name="Yang G."/>
            <person name="Zhang L."/>
            <person name="Yang X."/>
            <person name="Zhao S."/>
            <person name="Ji Z."/>
            <person name="Zhou Q."/>
            <person name="Hu M."/>
            <person name="Wang Y."/>
            <person name="Chen M."/>
            <person name="Xu Y."/>
            <person name="Jin H."/>
            <person name="Xiao X."/>
            <person name="Hu G."/>
            <person name="Bao F."/>
            <person name="Hu Y."/>
            <person name="Wan P."/>
            <person name="Li L."/>
            <person name="Deng X."/>
            <person name="Kuang T."/>
            <person name="Xiang C."/>
            <person name="Zhu J.K."/>
            <person name="Oliver M.J."/>
            <person name="He Y."/>
        </authorList>
    </citation>
    <scope>NUCLEOTIDE SEQUENCE [LARGE SCALE GENOMIC DNA]</scope>
    <source>
        <strain evidence="11">cv. XS01</strain>
    </source>
</reference>
<feature type="domain" description="TonB-dependent receptor-like beta-barrel" evidence="8">
    <location>
        <begin position="470"/>
        <end position="1016"/>
    </location>
</feature>
<dbReference type="Gene3D" id="2.40.170.20">
    <property type="entry name" value="TonB-dependent receptor, beta-barrel domain"/>
    <property type="match status" value="1"/>
</dbReference>
<feature type="domain" description="TonB-dependent receptor plug" evidence="9">
    <location>
        <begin position="144"/>
        <end position="249"/>
    </location>
</feature>
<dbReference type="Gene3D" id="2.170.130.10">
    <property type="entry name" value="TonB-dependent receptor, plug domain"/>
    <property type="match status" value="1"/>
</dbReference>
<dbReference type="OrthoDB" id="10059063at2759"/>
<keyword evidence="5" id="KW-0472">Membrane</keyword>
<protein>
    <recommendedName>
        <fullName evidence="12">TonB-dependent receptor</fullName>
    </recommendedName>
</protein>
<dbReference type="Pfam" id="PF07715">
    <property type="entry name" value="Plug"/>
    <property type="match status" value="1"/>
</dbReference>
<keyword evidence="4" id="KW-0798">TonB box</keyword>
<feature type="compositionally biased region" description="Low complexity" evidence="7">
    <location>
        <begin position="107"/>
        <end position="124"/>
    </location>
</feature>
<dbReference type="Proteomes" id="UP000250235">
    <property type="component" value="Unassembled WGS sequence"/>
</dbReference>
<evidence type="ECO:0000256" key="5">
    <source>
        <dbReference type="ARBA" id="ARBA00023136"/>
    </source>
</evidence>
<evidence type="ECO:0000313" key="11">
    <source>
        <dbReference type="Proteomes" id="UP000250235"/>
    </source>
</evidence>
<dbReference type="InterPro" id="IPR012910">
    <property type="entry name" value="Plug_dom"/>
</dbReference>
<evidence type="ECO:0000259" key="8">
    <source>
        <dbReference type="Pfam" id="PF00593"/>
    </source>
</evidence>
<keyword evidence="3" id="KW-0812">Transmembrane</keyword>
<evidence type="ECO:0000256" key="2">
    <source>
        <dbReference type="ARBA" id="ARBA00022448"/>
    </source>
</evidence>
<evidence type="ECO:0000256" key="4">
    <source>
        <dbReference type="ARBA" id="ARBA00023077"/>
    </source>
</evidence>
<dbReference type="AlphaFoldDB" id="A0A2Z7C9J1"/>
<evidence type="ECO:0000256" key="3">
    <source>
        <dbReference type="ARBA" id="ARBA00022692"/>
    </source>
</evidence>
<dbReference type="InterPro" id="IPR037066">
    <property type="entry name" value="Plug_dom_sf"/>
</dbReference>
<proteinExistence type="predicted"/>
<evidence type="ECO:0000313" key="10">
    <source>
        <dbReference type="EMBL" id="KZV43546.1"/>
    </source>
</evidence>
<gene>
    <name evidence="10" type="ORF">F511_08034</name>
</gene>